<name>A0AAV4V4F4_CAEEX</name>
<reference evidence="1 2" key="1">
    <citation type="submission" date="2021-06" db="EMBL/GenBank/DDBJ databases">
        <title>Caerostris extrusa draft genome.</title>
        <authorList>
            <person name="Kono N."/>
            <person name="Arakawa K."/>
        </authorList>
    </citation>
    <scope>NUCLEOTIDE SEQUENCE [LARGE SCALE GENOMIC DNA]</scope>
</reference>
<proteinExistence type="predicted"/>
<comment type="caution">
    <text evidence="1">The sequence shown here is derived from an EMBL/GenBank/DDBJ whole genome shotgun (WGS) entry which is preliminary data.</text>
</comment>
<sequence length="106" mass="12122">MDKDPKDVLYQKGGCIRRKINRPIHLLFIGKMAHNQKITVTLHIRITTRDKLPSYPHKFSLFAYHSFPNGHPSVGQGSASNFLALFVLPPDWLDSENDGRGWEISH</sequence>
<dbReference type="AlphaFoldDB" id="A0AAV4V4F4"/>
<keyword evidence="2" id="KW-1185">Reference proteome</keyword>
<dbReference type="EMBL" id="BPLR01013964">
    <property type="protein sequence ID" value="GIY65125.1"/>
    <property type="molecule type" value="Genomic_DNA"/>
</dbReference>
<protein>
    <submittedName>
        <fullName evidence="1">Uncharacterized protein</fullName>
    </submittedName>
</protein>
<evidence type="ECO:0000313" key="1">
    <source>
        <dbReference type="EMBL" id="GIY65125.1"/>
    </source>
</evidence>
<gene>
    <name evidence="1" type="ORF">CEXT_774271</name>
</gene>
<evidence type="ECO:0000313" key="2">
    <source>
        <dbReference type="Proteomes" id="UP001054945"/>
    </source>
</evidence>
<organism evidence="1 2">
    <name type="scientific">Caerostris extrusa</name>
    <name type="common">Bark spider</name>
    <name type="synonym">Caerostris bankana</name>
    <dbReference type="NCBI Taxonomy" id="172846"/>
    <lineage>
        <taxon>Eukaryota</taxon>
        <taxon>Metazoa</taxon>
        <taxon>Ecdysozoa</taxon>
        <taxon>Arthropoda</taxon>
        <taxon>Chelicerata</taxon>
        <taxon>Arachnida</taxon>
        <taxon>Araneae</taxon>
        <taxon>Araneomorphae</taxon>
        <taxon>Entelegynae</taxon>
        <taxon>Araneoidea</taxon>
        <taxon>Araneidae</taxon>
        <taxon>Caerostris</taxon>
    </lineage>
</organism>
<accession>A0AAV4V4F4</accession>
<dbReference type="Proteomes" id="UP001054945">
    <property type="component" value="Unassembled WGS sequence"/>
</dbReference>